<protein>
    <submittedName>
        <fullName evidence="1">Uncharacterized protein</fullName>
    </submittedName>
</protein>
<dbReference type="Proteomes" id="UP000039324">
    <property type="component" value="Unassembled WGS sequence"/>
</dbReference>
<dbReference type="EMBL" id="CDSF01000128">
    <property type="protein sequence ID" value="CEP02461.1"/>
    <property type="molecule type" value="Genomic_DNA"/>
</dbReference>
<name>A0A0G4J590_PLABS</name>
<reference evidence="1 2" key="1">
    <citation type="submission" date="2015-02" db="EMBL/GenBank/DDBJ databases">
        <authorList>
            <person name="Chooi Y.-H."/>
        </authorList>
    </citation>
    <scope>NUCLEOTIDE SEQUENCE [LARGE SCALE GENOMIC DNA]</scope>
    <source>
        <strain evidence="1">E3</strain>
    </source>
</reference>
<organism evidence="1 2">
    <name type="scientific">Plasmodiophora brassicae</name>
    <name type="common">Clubroot disease agent</name>
    <dbReference type="NCBI Taxonomy" id="37360"/>
    <lineage>
        <taxon>Eukaryota</taxon>
        <taxon>Sar</taxon>
        <taxon>Rhizaria</taxon>
        <taxon>Endomyxa</taxon>
        <taxon>Phytomyxea</taxon>
        <taxon>Plasmodiophorida</taxon>
        <taxon>Plasmodiophoridae</taxon>
        <taxon>Plasmodiophora</taxon>
    </lineage>
</organism>
<sequence>MSIVNRLHQPGPALSLTVLVVVAVLPVVFVDALPISCRNDVILFDVDTDAISRLSPVFAGLAAESVRVIRLCGVDSTQVKLINDFCECVADQHEDVAEEAARAWVQDRLATMSVESQCRLYAVSKCLQVSLLPRAIMSTKTTWNDISVMRWCLDEPAFFGAVGECPAMLRLTNMADTTERVAIATAVHHSVVDGGGPASAIETVRTAVWEPPTSTIVHWARSNDDAMILDLLEQIPGLTRAPSSSQPTCGCHIL</sequence>
<proteinExistence type="predicted"/>
<dbReference type="AlphaFoldDB" id="A0A0G4J590"/>
<accession>A0A0G4J590</accession>
<keyword evidence="2" id="KW-1185">Reference proteome</keyword>
<evidence type="ECO:0000313" key="1">
    <source>
        <dbReference type="EMBL" id="CEP02461.1"/>
    </source>
</evidence>
<evidence type="ECO:0000313" key="2">
    <source>
        <dbReference type="Proteomes" id="UP000039324"/>
    </source>
</evidence>
<gene>
    <name evidence="1" type="ORF">PBRA_009045</name>
</gene>